<feature type="compositionally biased region" description="Basic and acidic residues" evidence="2">
    <location>
        <begin position="726"/>
        <end position="735"/>
    </location>
</feature>
<keyword evidence="1" id="KW-0175">Coiled coil</keyword>
<feature type="compositionally biased region" description="Basic residues" evidence="2">
    <location>
        <begin position="807"/>
        <end position="817"/>
    </location>
</feature>
<feature type="compositionally biased region" description="Polar residues" evidence="2">
    <location>
        <begin position="355"/>
        <end position="364"/>
    </location>
</feature>
<feature type="compositionally biased region" description="Low complexity" evidence="2">
    <location>
        <begin position="703"/>
        <end position="724"/>
    </location>
</feature>
<sequence length="904" mass="100694">METDVEDFLMEDEFDKDQFSLEEMENALQNNDSIQLSSGDSQKSVLKELNRSPVKRGKRLAASKPVTYRQISSPECSEVNISSSNSSDNTTKQSAPKKKRIQRLKKPVAKKKKYMDKENISENILETNNRPALLDRTNSSERSTKFPKDANSDKVVSYAKDGKDPIANEKVLTESSAPVKEAKTEKPIPVYKKALDNVRLTPPPVDNKLDLYEFEIDENEQPVKKKKKRQPRVMKSRKKIATKPVKNVLQNIVVPERTIGLRCDNTVKNKTLKSKTGVVRFDIVKSIEKHTDALERNKKILSENTPINPRSIAKCADPQKKATIQTTPVRKSLSSVGSATTTNNLINRKSIEPKTPNNPVANQSESDSNFDFLIYVNKDRKENLPYVTVFKNVKDNSFEEGACCGWDANLQPVLVLDDTMRRTKALNGSVQNGKQCYAEVLKKLRESSFEGACSGWDENLQPVIVPDVSTCSSKNSSKLPPTSKPSALGRDVNNSKVMDRSTNDASRFDTSDASIIFESAVLGRDHNDTDYAFVNSFVSHECTVDERKDDSKSFPENISLQKVTLRNRKANQSGVQIREKVMSKNQLANQSVVNRQNERTVHHPIPLIRSVNPVANKAVANASKIDFDNNFGFDDDSEDVIEDKTSSSNANNSVPRVGSTNQTANRTGQELSVRNESKIGDDNNFGFDCDSSNSVDVNRDNSKTPNTSAASTSNTSISSVSTSSRLRAENTKKPEAQVSDVIRRLKGQLNITAVSTPVSTKQTKLNFNFKNKSTVSNDSAADTSLCSPIAQQSSSNDGALTPTFLKPPRKSYTHTPKAKKAVRFGTSFAFDQKELKDDDDDDDDAAEDLFEDTFKEKIKAKKVNQTYKKAGKAVKKEEKEIERLVSAINSQFQKVEEFELCVEK</sequence>
<name>A0A482WJT9_LAOST</name>
<feature type="compositionally biased region" description="Basic residues" evidence="2">
    <location>
        <begin position="95"/>
        <end position="114"/>
    </location>
</feature>
<feature type="region of interest" description="Disordered" evidence="2">
    <location>
        <begin position="470"/>
        <end position="505"/>
    </location>
</feature>
<evidence type="ECO:0000313" key="4">
    <source>
        <dbReference type="Proteomes" id="UP000291343"/>
    </source>
</evidence>
<evidence type="ECO:0000256" key="2">
    <source>
        <dbReference type="SAM" id="MobiDB-lite"/>
    </source>
</evidence>
<gene>
    <name evidence="3" type="ORF">LSTR_LSTR013685</name>
</gene>
<feature type="compositionally biased region" description="Polar residues" evidence="2">
    <location>
        <begin position="646"/>
        <end position="672"/>
    </location>
</feature>
<dbReference type="InParanoid" id="A0A482WJT9"/>
<comment type="caution">
    <text evidence="3">The sequence shown here is derived from an EMBL/GenBank/DDBJ whole genome shotgun (WGS) entry which is preliminary data.</text>
</comment>
<protein>
    <submittedName>
        <fullName evidence="3">Uncharacterized protein</fullName>
    </submittedName>
</protein>
<feature type="coiled-coil region" evidence="1">
    <location>
        <begin position="860"/>
        <end position="894"/>
    </location>
</feature>
<dbReference type="SMR" id="A0A482WJT9"/>
<dbReference type="EMBL" id="QKKF02033254">
    <property type="protein sequence ID" value="RZF33797.1"/>
    <property type="molecule type" value="Genomic_DNA"/>
</dbReference>
<feature type="compositionally biased region" description="Basic and acidic residues" evidence="2">
    <location>
        <begin position="138"/>
        <end position="152"/>
    </location>
</feature>
<dbReference type="AlphaFoldDB" id="A0A482WJT9"/>
<feature type="region of interest" description="Disordered" evidence="2">
    <location>
        <begin position="344"/>
        <end position="364"/>
    </location>
</feature>
<organism evidence="3 4">
    <name type="scientific">Laodelphax striatellus</name>
    <name type="common">Small brown planthopper</name>
    <name type="synonym">Delphax striatella</name>
    <dbReference type="NCBI Taxonomy" id="195883"/>
    <lineage>
        <taxon>Eukaryota</taxon>
        <taxon>Metazoa</taxon>
        <taxon>Ecdysozoa</taxon>
        <taxon>Arthropoda</taxon>
        <taxon>Hexapoda</taxon>
        <taxon>Insecta</taxon>
        <taxon>Pterygota</taxon>
        <taxon>Neoptera</taxon>
        <taxon>Paraneoptera</taxon>
        <taxon>Hemiptera</taxon>
        <taxon>Auchenorrhyncha</taxon>
        <taxon>Fulgoroidea</taxon>
        <taxon>Delphacidae</taxon>
        <taxon>Criomorphinae</taxon>
        <taxon>Laodelphax</taxon>
    </lineage>
</organism>
<evidence type="ECO:0000256" key="1">
    <source>
        <dbReference type="SAM" id="Coils"/>
    </source>
</evidence>
<evidence type="ECO:0000313" key="3">
    <source>
        <dbReference type="EMBL" id="RZF33797.1"/>
    </source>
</evidence>
<accession>A0A482WJT9</accession>
<feature type="compositionally biased region" description="Polar residues" evidence="2">
    <location>
        <begin position="121"/>
        <end position="137"/>
    </location>
</feature>
<feature type="compositionally biased region" description="Polar residues" evidence="2">
    <location>
        <begin position="789"/>
        <end position="798"/>
    </location>
</feature>
<proteinExistence type="predicted"/>
<feature type="compositionally biased region" description="Polar residues" evidence="2">
    <location>
        <begin position="27"/>
        <end position="44"/>
    </location>
</feature>
<feature type="compositionally biased region" description="Polar residues" evidence="2">
    <location>
        <begin position="470"/>
        <end position="480"/>
    </location>
</feature>
<dbReference type="Proteomes" id="UP000291343">
    <property type="component" value="Unassembled WGS sequence"/>
</dbReference>
<keyword evidence="4" id="KW-1185">Reference proteome</keyword>
<dbReference type="OrthoDB" id="10635909at2759"/>
<reference evidence="3 4" key="1">
    <citation type="journal article" date="2017" name="Gigascience">
        <title>Genome sequence of the small brown planthopper, Laodelphax striatellus.</title>
        <authorList>
            <person name="Zhu J."/>
            <person name="Jiang F."/>
            <person name="Wang X."/>
            <person name="Yang P."/>
            <person name="Bao Y."/>
            <person name="Zhao W."/>
            <person name="Wang W."/>
            <person name="Lu H."/>
            <person name="Wang Q."/>
            <person name="Cui N."/>
            <person name="Li J."/>
            <person name="Chen X."/>
            <person name="Luo L."/>
            <person name="Yu J."/>
            <person name="Kang L."/>
            <person name="Cui F."/>
        </authorList>
    </citation>
    <scope>NUCLEOTIDE SEQUENCE [LARGE SCALE GENOMIC DNA]</scope>
    <source>
        <strain evidence="3">Lst14</strain>
    </source>
</reference>
<feature type="region of interest" description="Disordered" evidence="2">
    <location>
        <begin position="789"/>
        <end position="817"/>
    </location>
</feature>
<feature type="compositionally biased region" description="Low complexity" evidence="2">
    <location>
        <begin position="77"/>
        <end position="89"/>
    </location>
</feature>
<feature type="region of interest" description="Disordered" evidence="2">
    <location>
        <begin position="638"/>
        <end position="735"/>
    </location>
</feature>
<feature type="region of interest" description="Disordered" evidence="2">
    <location>
        <begin position="27"/>
        <end position="157"/>
    </location>
</feature>